<protein>
    <submittedName>
        <fullName evidence="1">Uncharacterized protein</fullName>
    </submittedName>
</protein>
<name>A0A0A9GC54_ARUDO</name>
<reference evidence="1" key="1">
    <citation type="submission" date="2014-09" db="EMBL/GenBank/DDBJ databases">
        <authorList>
            <person name="Magalhaes I.L.F."/>
            <person name="Oliveira U."/>
            <person name="Santos F.R."/>
            <person name="Vidigal T.H.D.A."/>
            <person name="Brescovit A.D."/>
            <person name="Santos A.J."/>
        </authorList>
    </citation>
    <scope>NUCLEOTIDE SEQUENCE</scope>
    <source>
        <tissue evidence="1">Shoot tissue taken approximately 20 cm above the soil surface</tissue>
    </source>
</reference>
<dbReference type="EMBL" id="GBRH01174263">
    <property type="protein sequence ID" value="JAE23633.1"/>
    <property type="molecule type" value="Transcribed_RNA"/>
</dbReference>
<accession>A0A0A9GC54</accession>
<evidence type="ECO:0000313" key="1">
    <source>
        <dbReference type="EMBL" id="JAE18273.1"/>
    </source>
</evidence>
<sequence>MRNHATIASR</sequence>
<dbReference type="EMBL" id="GBRH01179623">
    <property type="protein sequence ID" value="JAE18273.1"/>
    <property type="molecule type" value="Transcribed_RNA"/>
</dbReference>
<organism evidence="1">
    <name type="scientific">Arundo donax</name>
    <name type="common">Giant reed</name>
    <name type="synonym">Donax arundinaceus</name>
    <dbReference type="NCBI Taxonomy" id="35708"/>
    <lineage>
        <taxon>Eukaryota</taxon>
        <taxon>Viridiplantae</taxon>
        <taxon>Streptophyta</taxon>
        <taxon>Embryophyta</taxon>
        <taxon>Tracheophyta</taxon>
        <taxon>Spermatophyta</taxon>
        <taxon>Magnoliopsida</taxon>
        <taxon>Liliopsida</taxon>
        <taxon>Poales</taxon>
        <taxon>Poaceae</taxon>
        <taxon>PACMAD clade</taxon>
        <taxon>Arundinoideae</taxon>
        <taxon>Arundineae</taxon>
        <taxon>Arundo</taxon>
    </lineage>
</organism>
<proteinExistence type="predicted"/>
<reference evidence="1" key="2">
    <citation type="journal article" date="2015" name="Data Brief">
        <title>Shoot transcriptome of the giant reed, Arundo donax.</title>
        <authorList>
            <person name="Barrero R.A."/>
            <person name="Guerrero F.D."/>
            <person name="Moolhuijzen P."/>
            <person name="Goolsby J.A."/>
            <person name="Tidwell J."/>
            <person name="Bellgard S.E."/>
            <person name="Bellgard M.I."/>
        </authorList>
    </citation>
    <scope>NUCLEOTIDE SEQUENCE</scope>
    <source>
        <tissue evidence="1">Shoot tissue taken approximately 20 cm above the soil surface</tissue>
    </source>
</reference>